<evidence type="ECO:0000313" key="1">
    <source>
        <dbReference type="EMBL" id="NVI50410.1"/>
    </source>
</evidence>
<gene>
    <name evidence="1" type="ORF">HAP48_048010</name>
</gene>
<dbReference type="InterPro" id="IPR011990">
    <property type="entry name" value="TPR-like_helical_dom_sf"/>
</dbReference>
<name>A0A973WB13_9BRAD</name>
<dbReference type="EMBL" id="JAAOLE020000002">
    <property type="protein sequence ID" value="NVI50410.1"/>
    <property type="molecule type" value="Genomic_DNA"/>
</dbReference>
<dbReference type="Gene3D" id="1.25.40.10">
    <property type="entry name" value="Tetratricopeptide repeat domain"/>
    <property type="match status" value="1"/>
</dbReference>
<proteinExistence type="predicted"/>
<dbReference type="AlphaFoldDB" id="A0A973WB13"/>
<comment type="caution">
    <text evidence="1">The sequence shown here is derived from an EMBL/GenBank/DDBJ whole genome shotgun (WGS) entry which is preliminary data.</text>
</comment>
<organism evidence="1">
    <name type="scientific">Bradyrhizobium septentrionale</name>
    <dbReference type="NCBI Taxonomy" id="1404411"/>
    <lineage>
        <taxon>Bacteria</taxon>
        <taxon>Pseudomonadati</taxon>
        <taxon>Pseudomonadota</taxon>
        <taxon>Alphaproteobacteria</taxon>
        <taxon>Hyphomicrobiales</taxon>
        <taxon>Nitrobacteraceae</taxon>
        <taxon>Bradyrhizobium</taxon>
    </lineage>
</organism>
<sequence>MAALLNSEDPQIPLRAAECLVKLGRPAAAIVALGDVLTLSAGNTEFDVFAWRARRMLDLLKAERNSNRE</sequence>
<protein>
    <submittedName>
        <fullName evidence="1">Uncharacterized protein</fullName>
    </submittedName>
</protein>
<accession>A0A973WB13</accession>
<reference evidence="1" key="1">
    <citation type="submission" date="2020-06" db="EMBL/GenBank/DDBJ databases">
        <title>Whole Genome Sequence of Bradyrhizobium sp. Strain 1S1.</title>
        <authorList>
            <person name="Bromfield E.S.P."/>
            <person name="Cloutier S."/>
        </authorList>
    </citation>
    <scope>NUCLEOTIDE SEQUENCE [LARGE SCALE GENOMIC DNA]</scope>
    <source>
        <strain evidence="1">1S1</strain>
    </source>
</reference>